<protein>
    <submittedName>
        <fullName evidence="8">Uncharacterized protein</fullName>
    </submittedName>
</protein>
<dbReference type="GO" id="GO:0016567">
    <property type="term" value="P:protein ubiquitination"/>
    <property type="evidence" value="ECO:0007669"/>
    <property type="project" value="TreeGrafter"/>
</dbReference>
<proteinExistence type="predicted"/>
<evidence type="ECO:0000256" key="1">
    <source>
        <dbReference type="ARBA" id="ARBA00022618"/>
    </source>
</evidence>
<gene>
    <name evidence="8" type="ORF">MENT_LOCUS24587</name>
</gene>
<keyword evidence="3" id="KW-0498">Mitosis</keyword>
<keyword evidence="6" id="KW-0131">Cell cycle</keyword>
<dbReference type="GO" id="GO:0045842">
    <property type="term" value="P:positive regulation of mitotic metaphase/anaphase transition"/>
    <property type="evidence" value="ECO:0007669"/>
    <property type="project" value="TreeGrafter"/>
</dbReference>
<comment type="caution">
    <text evidence="8">The sequence shown here is derived from an EMBL/GenBank/DDBJ whole genome shotgun (WGS) entry which is preliminary data.</text>
</comment>
<accession>A0A6V7VDS0</accession>
<keyword evidence="2" id="KW-0677">Repeat</keyword>
<dbReference type="SUPFAM" id="SSF48452">
    <property type="entry name" value="TPR-like"/>
    <property type="match status" value="1"/>
</dbReference>
<dbReference type="GO" id="GO:0005737">
    <property type="term" value="C:cytoplasm"/>
    <property type="evidence" value="ECO:0007669"/>
    <property type="project" value="TreeGrafter"/>
</dbReference>
<dbReference type="OrthoDB" id="10006270at2759"/>
<evidence type="ECO:0000256" key="5">
    <source>
        <dbReference type="ARBA" id="ARBA00022803"/>
    </source>
</evidence>
<evidence type="ECO:0000313" key="9">
    <source>
        <dbReference type="Proteomes" id="UP000580250"/>
    </source>
</evidence>
<dbReference type="PANTHER" id="PTHR12558">
    <property type="entry name" value="CELL DIVISION CYCLE 16,23,27"/>
    <property type="match status" value="1"/>
</dbReference>
<dbReference type="Proteomes" id="UP000580250">
    <property type="component" value="Unassembled WGS sequence"/>
</dbReference>
<evidence type="ECO:0000256" key="3">
    <source>
        <dbReference type="ARBA" id="ARBA00022776"/>
    </source>
</evidence>
<evidence type="ECO:0000313" key="8">
    <source>
        <dbReference type="EMBL" id="CAD2173002.1"/>
    </source>
</evidence>
<evidence type="ECO:0000256" key="2">
    <source>
        <dbReference type="ARBA" id="ARBA00022737"/>
    </source>
</evidence>
<feature type="region of interest" description="Disordered" evidence="7">
    <location>
        <begin position="1"/>
        <end position="24"/>
    </location>
</feature>
<evidence type="ECO:0000256" key="7">
    <source>
        <dbReference type="SAM" id="MobiDB-lite"/>
    </source>
</evidence>
<dbReference type="InterPro" id="IPR011990">
    <property type="entry name" value="TPR-like_helical_dom_sf"/>
</dbReference>
<keyword evidence="5" id="KW-0802">TPR repeat</keyword>
<reference evidence="8 9" key="1">
    <citation type="submission" date="2020-08" db="EMBL/GenBank/DDBJ databases">
        <authorList>
            <person name="Koutsovoulos G."/>
            <person name="Danchin GJ E."/>
        </authorList>
    </citation>
    <scope>NUCLEOTIDE SEQUENCE [LARGE SCALE GENOMIC DNA]</scope>
</reference>
<dbReference type="Gene3D" id="1.25.40.10">
    <property type="entry name" value="Tetratricopeptide repeat domain"/>
    <property type="match status" value="1"/>
</dbReference>
<organism evidence="8 9">
    <name type="scientific">Meloidogyne enterolobii</name>
    <name type="common">Root-knot nematode worm</name>
    <name type="synonym">Meloidogyne mayaguensis</name>
    <dbReference type="NCBI Taxonomy" id="390850"/>
    <lineage>
        <taxon>Eukaryota</taxon>
        <taxon>Metazoa</taxon>
        <taxon>Ecdysozoa</taxon>
        <taxon>Nematoda</taxon>
        <taxon>Chromadorea</taxon>
        <taxon>Rhabditida</taxon>
        <taxon>Tylenchina</taxon>
        <taxon>Tylenchomorpha</taxon>
        <taxon>Tylenchoidea</taxon>
        <taxon>Meloidogynidae</taxon>
        <taxon>Meloidogyninae</taxon>
        <taxon>Meloidogyne</taxon>
    </lineage>
</organism>
<dbReference type="AlphaFoldDB" id="A0A6V7VDS0"/>
<dbReference type="Pfam" id="PF13181">
    <property type="entry name" value="TPR_8"/>
    <property type="match status" value="1"/>
</dbReference>
<keyword evidence="4" id="KW-0833">Ubl conjugation pathway</keyword>
<dbReference type="GO" id="GO:0005680">
    <property type="term" value="C:anaphase-promoting complex"/>
    <property type="evidence" value="ECO:0007669"/>
    <property type="project" value="TreeGrafter"/>
</dbReference>
<name>A0A6V7VDS0_MELEN</name>
<evidence type="ECO:0000256" key="6">
    <source>
        <dbReference type="ARBA" id="ARBA00023306"/>
    </source>
</evidence>
<dbReference type="EMBL" id="CAJEWN010000210">
    <property type="protein sequence ID" value="CAD2173002.1"/>
    <property type="molecule type" value="Genomic_DNA"/>
</dbReference>
<evidence type="ECO:0000256" key="4">
    <source>
        <dbReference type="ARBA" id="ARBA00022786"/>
    </source>
</evidence>
<sequence>MKSKFNILQDLEPEEEDEAMEGGSNISNNLLNIEEIEQLVEQHLRSDDCHTAAFWAEKLLAISRRQGDRSLSERLPQIANYLIVLTAARAWQTIVTLVERHDLFSKHLVFAFFNVNALFNKEMFSEIIALPIGHLCHWEGVPFITHDTATYIFAHNDISRNPEICSKLDDLVKTHKYDARLLFLLAKTYLMVQNRPAASSCLRHCLLANPYCSEALHLAIDSRLLKACELQEIVGSSSAAVNSSGSKIICHLLEIYDINRETSSFSANSLRLGSLLSDDLSFQSANSFRLYSQGNVREAYNITSTIMHEFGYYSKCFLVHIGCLVHLSKTSELYQLGHSMVKLQPEREITWYTVGCYYYATGQYTTAKKFLNKCTTMNSGFGEGWIAYGHTLFYIDEHETGYELLSSCFTNS</sequence>
<dbReference type="InterPro" id="IPR019734">
    <property type="entry name" value="TPR_rpt"/>
</dbReference>
<dbReference type="GO" id="GO:0051301">
    <property type="term" value="P:cell division"/>
    <property type="evidence" value="ECO:0007669"/>
    <property type="project" value="UniProtKB-KW"/>
</dbReference>
<dbReference type="SMART" id="SM00028">
    <property type="entry name" value="TPR"/>
    <property type="match status" value="2"/>
</dbReference>
<feature type="compositionally biased region" description="Acidic residues" evidence="7">
    <location>
        <begin position="11"/>
        <end position="20"/>
    </location>
</feature>
<keyword evidence="1" id="KW-0132">Cell division</keyword>
<dbReference type="GO" id="GO:0031145">
    <property type="term" value="P:anaphase-promoting complex-dependent catabolic process"/>
    <property type="evidence" value="ECO:0007669"/>
    <property type="project" value="TreeGrafter"/>
</dbReference>
<dbReference type="PANTHER" id="PTHR12558:SF9">
    <property type="entry name" value="CELL DIVISION CYCLE PROTEIN 16 HOMOLOG"/>
    <property type="match status" value="1"/>
</dbReference>